<protein>
    <recommendedName>
        <fullName evidence="7">Bifunctional glutamine synthetase adenylyltransferase/adenylyl-removing enzyme</fullName>
    </recommendedName>
    <alternativeName>
        <fullName evidence="7">ATP:glutamine synthetase adenylyltransferase</fullName>
    </alternativeName>
    <alternativeName>
        <fullName evidence="7">ATase</fullName>
    </alternativeName>
    <domain>
        <recommendedName>
            <fullName evidence="7">Glutamine synthetase adenylyl-L-tyrosine phosphorylase</fullName>
            <ecNumber evidence="7">2.7.7.89</ecNumber>
        </recommendedName>
        <alternativeName>
            <fullName evidence="7">Adenylyl removase</fullName>
            <shortName evidence="7">AR</shortName>
            <shortName evidence="7">AT-N</shortName>
        </alternativeName>
    </domain>
    <domain>
        <recommendedName>
            <fullName evidence="7">Glutamine synthetase adenylyl transferase</fullName>
            <ecNumber evidence="7">2.7.7.42</ecNumber>
        </recommendedName>
        <alternativeName>
            <fullName evidence="7">Adenylyl transferase</fullName>
            <shortName evidence="7">AT</shortName>
            <shortName evidence="7">AT-C</shortName>
        </alternativeName>
    </domain>
</protein>
<keyword evidence="4 7" id="KW-0067">ATP-binding</keyword>
<dbReference type="CDD" id="cd05401">
    <property type="entry name" value="NT_GlnE_GlnD_like"/>
    <property type="match status" value="2"/>
</dbReference>
<evidence type="ECO:0000256" key="3">
    <source>
        <dbReference type="ARBA" id="ARBA00022741"/>
    </source>
</evidence>
<feature type="domain" description="Glutamate-ammonia ligase adenylyltransferase repeated" evidence="8">
    <location>
        <begin position="569"/>
        <end position="813"/>
    </location>
</feature>
<comment type="similarity">
    <text evidence="7">Belongs to the GlnE family.</text>
</comment>
<dbReference type="EC" id="2.7.7.42" evidence="7"/>
<evidence type="ECO:0000259" key="8">
    <source>
        <dbReference type="Pfam" id="PF03710"/>
    </source>
</evidence>
<dbReference type="NCBIfam" id="NF008292">
    <property type="entry name" value="PRK11072.1"/>
    <property type="match status" value="1"/>
</dbReference>
<evidence type="ECO:0000256" key="2">
    <source>
        <dbReference type="ARBA" id="ARBA00022695"/>
    </source>
</evidence>
<evidence type="ECO:0000256" key="6">
    <source>
        <dbReference type="ARBA" id="ARBA00023268"/>
    </source>
</evidence>
<keyword evidence="6 7" id="KW-0511">Multifunctional enzyme</keyword>
<evidence type="ECO:0000313" key="11">
    <source>
        <dbReference type="Proteomes" id="UP001596456"/>
    </source>
</evidence>
<dbReference type="Gene3D" id="1.20.120.330">
    <property type="entry name" value="Nucleotidyltransferases domain 2"/>
    <property type="match status" value="2"/>
</dbReference>
<dbReference type="Proteomes" id="UP001596456">
    <property type="component" value="Unassembled WGS sequence"/>
</dbReference>
<sequence length="1019" mass="111603">MFNADSFPRPADPQLAALGLERWFEAAESAGPEAAAFARGLAETPDGAALLAAVLGNSPYLAQALVREQAFLKELLESGCDAAFAGLLRDLWDGYGDGTDTDRLMRGLRIAKRRAALLIGIADIAGLWPLERVTGALSDLAETSLHLACRLLLRQAAASGRMTLPHPDDPERGSGLIVLAMGKFGAKELNYSSDIDLIVLYDDGVTPVPEAEMTRTFVRLARELVRIMEERTADGYVFRTDLRLRPDPGATPLAVSVSAAESYYGSLGQNWERAAMIKARPVAGDAEAAEGFMQIIRHFVWRRSLDFAAIQDIHSIKRQIGSHKGHRQKTVNGHNIKIGRGGIREIEFFAQTQQLIFGGRDPSLRVPATVAALHALVAAGRAGPRVAEELEEAYRFLRRVEHRVQMLEDQQTHELPKTDEAVARLAVFLGYDEPQRFRTDLLDTLSRVEDHYARLFEEAPPLSGPGNLVFTGTEDDPETIQTLRNLGYQNPSAVAAQVRAWHHGRYRATRSTRARELLTELIPTLLAAFGTTPHPDQAFLSFDEFLAKLPAGVQLFTLFYANPRLLELTAEIMGTAPRLAEQLARRPVVLDAVLTPGFFDPLPGREELEASAAATLAEARDFEDVLTLTRCWTNDQRFRAGVHILRNISDADRCGPFLTAVAEIGLARIQAAVEEDFARRYGRFPGAGFCLVAMGRLGSGTLSLRSDLDIITVFDVPPAADDSPPLSDGPKPLTPTDYFIKLTQRLVSAITAPTGEGQLYDVDMRLRPSGNSGPLAVSFEAFGRYQRESAWTWEHMALTRARVLTGPAELRGRLEGTVRAVLTAPRDPDRLLADVADMRARIDQQHHTDDIWDVKYVRGGMIDIQFIAQYLALRHAAEHPEVPHPNTTELLGRLAECGRLDRPTADALIRTMRLWRRVQGFLRLTTEGRFRAAEAPAGLRAALARAILNDRGGDLTTGGSGDAGAAGETTGGAAVDFAAVETNLRRAAEEVYGHFRRIVEDPAAALSPGAARNEETSPP</sequence>
<dbReference type="InterPro" id="IPR023057">
    <property type="entry name" value="GlnE"/>
</dbReference>
<comment type="catalytic activity">
    <reaction evidence="7">
        <text>[glutamine synthetase]-L-tyrosine + ATP = [glutamine synthetase]-O(4)-(5'-adenylyl)-L-tyrosine + diphosphate</text>
        <dbReference type="Rhea" id="RHEA:18589"/>
        <dbReference type="Rhea" id="RHEA-COMP:10660"/>
        <dbReference type="Rhea" id="RHEA-COMP:10661"/>
        <dbReference type="ChEBI" id="CHEBI:30616"/>
        <dbReference type="ChEBI" id="CHEBI:33019"/>
        <dbReference type="ChEBI" id="CHEBI:46858"/>
        <dbReference type="ChEBI" id="CHEBI:83624"/>
        <dbReference type="EC" id="2.7.7.42"/>
    </reaction>
</comment>
<evidence type="ECO:0000259" key="9">
    <source>
        <dbReference type="Pfam" id="PF08335"/>
    </source>
</evidence>
<feature type="region of interest" description="Adenylyl removase" evidence="7">
    <location>
        <begin position="1"/>
        <end position="462"/>
    </location>
</feature>
<comment type="function">
    <text evidence="7">Involved in the regulation of glutamine synthetase GlnA, a key enzyme in the process to assimilate ammonia. When cellular nitrogen levels are high, the C-terminal adenylyl transferase (AT) inactivates GlnA by covalent transfer of an adenylyl group from ATP to specific tyrosine residue of GlnA, thus reducing its activity. Conversely, when nitrogen levels are low, the N-terminal adenylyl removase (AR) activates GlnA by removing the adenylyl group by phosphorolysis, increasing its activity. The regulatory region of GlnE binds the signal transduction protein PII (GlnB) which indicates the nitrogen status of the cell.</text>
</comment>
<dbReference type="NCBIfam" id="NF010706">
    <property type="entry name" value="PRK14108.1"/>
    <property type="match status" value="1"/>
</dbReference>
<reference evidence="11" key="1">
    <citation type="journal article" date="2019" name="Int. J. Syst. Evol. Microbiol.">
        <title>The Global Catalogue of Microorganisms (GCM) 10K type strain sequencing project: providing services to taxonomists for standard genome sequencing and annotation.</title>
        <authorList>
            <consortium name="The Broad Institute Genomics Platform"/>
            <consortium name="The Broad Institute Genome Sequencing Center for Infectious Disease"/>
            <person name="Wu L."/>
            <person name="Ma J."/>
        </authorList>
    </citation>
    <scope>NUCLEOTIDE SEQUENCE [LARGE SCALE GENOMIC DNA]</scope>
    <source>
        <strain evidence="11">CGMCC 1.16275</strain>
    </source>
</reference>
<keyword evidence="11" id="KW-1185">Reference proteome</keyword>
<feature type="domain" description="PII-uridylyltransferase/Glutamine-synthetase adenylyltransferase" evidence="9">
    <location>
        <begin position="837"/>
        <end position="927"/>
    </location>
</feature>
<evidence type="ECO:0000256" key="4">
    <source>
        <dbReference type="ARBA" id="ARBA00022840"/>
    </source>
</evidence>
<dbReference type="SUPFAM" id="SSF81301">
    <property type="entry name" value="Nucleotidyltransferase"/>
    <property type="match status" value="2"/>
</dbReference>
<evidence type="ECO:0000256" key="1">
    <source>
        <dbReference type="ARBA" id="ARBA00022679"/>
    </source>
</evidence>
<dbReference type="InterPro" id="IPR005190">
    <property type="entry name" value="GlnE_rpt_dom"/>
</dbReference>
<comment type="cofactor">
    <cofactor evidence="7">
        <name>Mg(2+)</name>
        <dbReference type="ChEBI" id="CHEBI:18420"/>
    </cofactor>
</comment>
<evidence type="ECO:0000256" key="7">
    <source>
        <dbReference type="HAMAP-Rule" id="MF_00802"/>
    </source>
</evidence>
<keyword evidence="3 7" id="KW-0547">Nucleotide-binding</keyword>
<gene>
    <name evidence="7" type="primary">glnE</name>
    <name evidence="10" type="ORF">ACFQPS_14875</name>
</gene>
<dbReference type="PANTHER" id="PTHR30621">
    <property type="entry name" value="GLUTAMINE SYNTHETASE ADENYLYLTRANSFERASE"/>
    <property type="match status" value="1"/>
</dbReference>
<dbReference type="EMBL" id="JBHTCM010000016">
    <property type="protein sequence ID" value="MFC7334450.1"/>
    <property type="molecule type" value="Genomic_DNA"/>
</dbReference>
<organism evidence="10 11">
    <name type="scientific">Rhodocista pekingensis</name>
    <dbReference type="NCBI Taxonomy" id="201185"/>
    <lineage>
        <taxon>Bacteria</taxon>
        <taxon>Pseudomonadati</taxon>
        <taxon>Pseudomonadota</taxon>
        <taxon>Alphaproteobacteria</taxon>
        <taxon>Rhodospirillales</taxon>
        <taxon>Azospirillaceae</taxon>
        <taxon>Rhodocista</taxon>
    </lineage>
</organism>
<dbReference type="GO" id="GO:0047388">
    <property type="term" value="F:[glutamine synthetase]-adenylyl-L-tyrosine phosphorylase activity"/>
    <property type="evidence" value="ECO:0007669"/>
    <property type="project" value="UniProtKB-EC"/>
</dbReference>
<proteinExistence type="inferred from homology"/>
<dbReference type="InterPro" id="IPR013546">
    <property type="entry name" value="PII_UdlTrfase/GS_AdlTrfase"/>
</dbReference>
<dbReference type="PANTHER" id="PTHR30621:SF0">
    <property type="entry name" value="BIFUNCTIONAL GLUTAMINE SYNTHETASE ADENYLYLTRANSFERASE_ADENYLYL-REMOVING ENZYME"/>
    <property type="match status" value="1"/>
</dbReference>
<keyword evidence="2 7" id="KW-0548">Nucleotidyltransferase</keyword>
<name>A0ABW2KYQ0_9PROT</name>
<keyword evidence="1 7" id="KW-0808">Transferase</keyword>
<dbReference type="SUPFAM" id="SSF81593">
    <property type="entry name" value="Nucleotidyltransferase substrate binding subunit/domain"/>
    <property type="match status" value="2"/>
</dbReference>
<dbReference type="EC" id="2.7.7.89" evidence="7"/>
<evidence type="ECO:0000313" key="10">
    <source>
        <dbReference type="EMBL" id="MFC7334450.1"/>
    </source>
</evidence>
<comment type="caution">
    <text evidence="10">The sequence shown here is derived from an EMBL/GenBank/DDBJ whole genome shotgun (WGS) entry which is preliminary data.</text>
</comment>
<dbReference type="InterPro" id="IPR043519">
    <property type="entry name" value="NT_sf"/>
</dbReference>
<dbReference type="HAMAP" id="MF_00802">
    <property type="entry name" value="GlnE"/>
    <property type="match status" value="1"/>
</dbReference>
<keyword evidence="5 7" id="KW-0460">Magnesium</keyword>
<feature type="region of interest" description="Adenylyl transferase" evidence="7">
    <location>
        <begin position="466"/>
        <end position="1019"/>
    </location>
</feature>
<accession>A0ABW2KYQ0</accession>
<dbReference type="Pfam" id="PF03710">
    <property type="entry name" value="GlnE"/>
    <property type="match status" value="2"/>
</dbReference>
<dbReference type="Pfam" id="PF08335">
    <property type="entry name" value="GlnD_UR_UTase"/>
    <property type="match status" value="2"/>
</dbReference>
<comment type="catalytic activity">
    <reaction evidence="7">
        <text>[glutamine synthetase]-O(4)-(5'-adenylyl)-L-tyrosine + phosphate = [glutamine synthetase]-L-tyrosine + ADP</text>
        <dbReference type="Rhea" id="RHEA:43716"/>
        <dbReference type="Rhea" id="RHEA-COMP:10660"/>
        <dbReference type="Rhea" id="RHEA-COMP:10661"/>
        <dbReference type="ChEBI" id="CHEBI:43474"/>
        <dbReference type="ChEBI" id="CHEBI:46858"/>
        <dbReference type="ChEBI" id="CHEBI:83624"/>
        <dbReference type="ChEBI" id="CHEBI:456216"/>
        <dbReference type="EC" id="2.7.7.89"/>
    </reaction>
</comment>
<dbReference type="RefSeq" id="WP_377360008.1">
    <property type="nucleotide sequence ID" value="NZ_JBHTCM010000016.1"/>
</dbReference>
<feature type="domain" description="PII-uridylyltransferase/Glutamine-synthetase adenylyltransferase" evidence="9">
    <location>
        <begin position="316"/>
        <end position="456"/>
    </location>
</feature>
<evidence type="ECO:0000256" key="5">
    <source>
        <dbReference type="ARBA" id="ARBA00022842"/>
    </source>
</evidence>
<dbReference type="Gene3D" id="3.30.460.10">
    <property type="entry name" value="Beta Polymerase, domain 2"/>
    <property type="match status" value="2"/>
</dbReference>
<feature type="domain" description="Glutamate-ammonia ligase adenylyltransferase repeated" evidence="8">
    <location>
        <begin position="51"/>
        <end position="292"/>
    </location>
</feature>
<dbReference type="Gene3D" id="1.20.120.1510">
    <property type="match status" value="1"/>
</dbReference>